<gene>
    <name evidence="2" type="ORF">LVIROSA_LOCUS32293</name>
</gene>
<feature type="compositionally biased region" description="Basic and acidic residues" evidence="1">
    <location>
        <begin position="22"/>
        <end position="38"/>
    </location>
</feature>
<dbReference type="EMBL" id="CAKMRJ010005523">
    <property type="protein sequence ID" value="CAH1446614.1"/>
    <property type="molecule type" value="Genomic_DNA"/>
</dbReference>
<dbReference type="AlphaFoldDB" id="A0AAU9P8Z7"/>
<feature type="compositionally biased region" description="Acidic residues" evidence="1">
    <location>
        <begin position="10"/>
        <end position="21"/>
    </location>
</feature>
<reference evidence="2 3" key="1">
    <citation type="submission" date="2022-01" db="EMBL/GenBank/DDBJ databases">
        <authorList>
            <person name="Xiong W."/>
            <person name="Schranz E."/>
        </authorList>
    </citation>
    <scope>NUCLEOTIDE SEQUENCE [LARGE SCALE GENOMIC DNA]</scope>
</reference>
<feature type="region of interest" description="Disordered" evidence="1">
    <location>
        <begin position="1"/>
        <end position="94"/>
    </location>
</feature>
<proteinExistence type="predicted"/>
<keyword evidence="3" id="KW-1185">Reference proteome</keyword>
<comment type="caution">
    <text evidence="2">The sequence shown here is derived from an EMBL/GenBank/DDBJ whole genome shotgun (WGS) entry which is preliminary data.</text>
</comment>
<sequence>MDEPNKRFVEEEEMINEEDEEPYYHDTQFDYGGLEEKVAPTPTHGEPSQDMGEHDTKIVTPIGRPQRKRAVACKIEENQQDKEGISQSHGSGRG</sequence>
<evidence type="ECO:0000256" key="1">
    <source>
        <dbReference type="SAM" id="MobiDB-lite"/>
    </source>
</evidence>
<feature type="compositionally biased region" description="Basic and acidic residues" evidence="1">
    <location>
        <begin position="74"/>
        <end position="84"/>
    </location>
</feature>
<evidence type="ECO:0000313" key="3">
    <source>
        <dbReference type="Proteomes" id="UP001157418"/>
    </source>
</evidence>
<dbReference type="Proteomes" id="UP001157418">
    <property type="component" value="Unassembled WGS sequence"/>
</dbReference>
<name>A0AAU9P8Z7_9ASTR</name>
<organism evidence="2 3">
    <name type="scientific">Lactuca virosa</name>
    <dbReference type="NCBI Taxonomy" id="75947"/>
    <lineage>
        <taxon>Eukaryota</taxon>
        <taxon>Viridiplantae</taxon>
        <taxon>Streptophyta</taxon>
        <taxon>Embryophyta</taxon>
        <taxon>Tracheophyta</taxon>
        <taxon>Spermatophyta</taxon>
        <taxon>Magnoliopsida</taxon>
        <taxon>eudicotyledons</taxon>
        <taxon>Gunneridae</taxon>
        <taxon>Pentapetalae</taxon>
        <taxon>asterids</taxon>
        <taxon>campanulids</taxon>
        <taxon>Asterales</taxon>
        <taxon>Asteraceae</taxon>
        <taxon>Cichorioideae</taxon>
        <taxon>Cichorieae</taxon>
        <taxon>Lactucinae</taxon>
        <taxon>Lactuca</taxon>
    </lineage>
</organism>
<accession>A0AAU9P8Z7</accession>
<evidence type="ECO:0000313" key="2">
    <source>
        <dbReference type="EMBL" id="CAH1446614.1"/>
    </source>
</evidence>
<feature type="compositionally biased region" description="Polar residues" evidence="1">
    <location>
        <begin position="85"/>
        <end position="94"/>
    </location>
</feature>
<protein>
    <submittedName>
        <fullName evidence="2">Uncharacterized protein</fullName>
    </submittedName>
</protein>